<sequence length="63" mass="6700">MKKRWPIPRPTEHAALRACASAPSLPSSPSLFAGLVTAQALGDRHGQNLFAHAIVRLGGERGQ</sequence>
<protein>
    <submittedName>
        <fullName evidence="1">Uncharacterized protein</fullName>
    </submittedName>
</protein>
<accession>A0ABW6M7A6</accession>
<organism evidence="1 2">
    <name type="scientific">Streptomyces hokutonensis</name>
    <dbReference type="NCBI Taxonomy" id="1306990"/>
    <lineage>
        <taxon>Bacteria</taxon>
        <taxon>Bacillati</taxon>
        <taxon>Actinomycetota</taxon>
        <taxon>Actinomycetes</taxon>
        <taxon>Kitasatosporales</taxon>
        <taxon>Streptomycetaceae</taxon>
        <taxon>Streptomyces</taxon>
    </lineage>
</organism>
<dbReference type="EMBL" id="JBIAHM010000009">
    <property type="protein sequence ID" value="MFE9602020.1"/>
    <property type="molecule type" value="Genomic_DNA"/>
</dbReference>
<comment type="caution">
    <text evidence="1">The sequence shown here is derived from an EMBL/GenBank/DDBJ whole genome shotgun (WGS) entry which is preliminary data.</text>
</comment>
<dbReference type="RefSeq" id="WP_388109648.1">
    <property type="nucleotide sequence ID" value="NZ_JBIAHM010000009.1"/>
</dbReference>
<gene>
    <name evidence="1" type="ORF">ACFYNQ_26075</name>
</gene>
<name>A0ABW6M7A6_9ACTN</name>
<evidence type="ECO:0000313" key="2">
    <source>
        <dbReference type="Proteomes" id="UP001601303"/>
    </source>
</evidence>
<reference evidence="1 2" key="1">
    <citation type="submission" date="2024-10" db="EMBL/GenBank/DDBJ databases">
        <title>The Natural Products Discovery Center: Release of the First 8490 Sequenced Strains for Exploring Actinobacteria Biosynthetic Diversity.</title>
        <authorList>
            <person name="Kalkreuter E."/>
            <person name="Kautsar S.A."/>
            <person name="Yang D."/>
            <person name="Bader C.D."/>
            <person name="Teijaro C.N."/>
            <person name="Fluegel L."/>
            <person name="Davis C.M."/>
            <person name="Simpson J.R."/>
            <person name="Lauterbach L."/>
            <person name="Steele A.D."/>
            <person name="Gui C."/>
            <person name="Meng S."/>
            <person name="Li G."/>
            <person name="Viehrig K."/>
            <person name="Ye F."/>
            <person name="Su P."/>
            <person name="Kiefer A.F."/>
            <person name="Nichols A."/>
            <person name="Cepeda A.J."/>
            <person name="Yan W."/>
            <person name="Fan B."/>
            <person name="Jiang Y."/>
            <person name="Adhikari A."/>
            <person name="Zheng C.-J."/>
            <person name="Schuster L."/>
            <person name="Cowan T.M."/>
            <person name="Smanski M.J."/>
            <person name="Chevrette M.G."/>
            <person name="De Carvalho L.P.S."/>
            <person name="Shen B."/>
        </authorList>
    </citation>
    <scope>NUCLEOTIDE SEQUENCE [LARGE SCALE GENOMIC DNA]</scope>
    <source>
        <strain evidence="1 2">NPDC006488</strain>
    </source>
</reference>
<dbReference type="Proteomes" id="UP001601303">
    <property type="component" value="Unassembled WGS sequence"/>
</dbReference>
<keyword evidence="2" id="KW-1185">Reference proteome</keyword>
<evidence type="ECO:0000313" key="1">
    <source>
        <dbReference type="EMBL" id="MFE9602020.1"/>
    </source>
</evidence>
<proteinExistence type="predicted"/>